<dbReference type="GO" id="GO:0005829">
    <property type="term" value="C:cytosol"/>
    <property type="evidence" value="ECO:0007669"/>
    <property type="project" value="TreeGrafter"/>
</dbReference>
<dbReference type="FunFam" id="1.10.1200.10:FF:000016">
    <property type="entry name" value="Non-ribosomal peptide synthase"/>
    <property type="match status" value="1"/>
</dbReference>
<dbReference type="CDD" id="cd17643">
    <property type="entry name" value="A_NRPS_Cytc1-like"/>
    <property type="match status" value="1"/>
</dbReference>
<dbReference type="RefSeq" id="WP_012374787.1">
    <property type="nucleotide sequence ID" value="NC_010571.1"/>
</dbReference>
<dbReference type="SUPFAM" id="SSF56801">
    <property type="entry name" value="Acetyl-CoA synthetase-like"/>
    <property type="match status" value="1"/>
</dbReference>
<dbReference type="PANTHER" id="PTHR45527:SF14">
    <property type="entry name" value="PLIPASTATIN SYNTHASE SUBUNIT B"/>
    <property type="match status" value="1"/>
</dbReference>
<feature type="domain" description="Carrier" evidence="5">
    <location>
        <begin position="987"/>
        <end position="1062"/>
    </location>
</feature>
<dbReference type="InterPro" id="IPR023213">
    <property type="entry name" value="CAT-like_dom_sf"/>
</dbReference>
<dbReference type="SMART" id="SM00823">
    <property type="entry name" value="PKS_PP"/>
    <property type="match status" value="1"/>
</dbReference>
<evidence type="ECO:0000256" key="2">
    <source>
        <dbReference type="ARBA" id="ARBA00022450"/>
    </source>
</evidence>
<dbReference type="FunFam" id="3.40.50.980:FF:000001">
    <property type="entry name" value="Non-ribosomal peptide synthetase"/>
    <property type="match status" value="1"/>
</dbReference>
<dbReference type="SUPFAM" id="SSF47336">
    <property type="entry name" value="ACP-like"/>
    <property type="match status" value="1"/>
</dbReference>
<dbReference type="PANTHER" id="PTHR45527">
    <property type="entry name" value="NONRIBOSOMAL PEPTIDE SYNTHETASE"/>
    <property type="match status" value="1"/>
</dbReference>
<dbReference type="Pfam" id="PF13193">
    <property type="entry name" value="AMP-binding_C"/>
    <property type="match status" value="1"/>
</dbReference>
<evidence type="ECO:0000313" key="6">
    <source>
        <dbReference type="EMBL" id="ACB75250.1"/>
    </source>
</evidence>
<dbReference type="InterPro" id="IPR045851">
    <property type="entry name" value="AMP-bd_C_sf"/>
</dbReference>
<dbReference type="InterPro" id="IPR029058">
    <property type="entry name" value="AB_hydrolase_fold"/>
</dbReference>
<dbReference type="PROSITE" id="PS50075">
    <property type="entry name" value="CARRIER"/>
    <property type="match status" value="1"/>
</dbReference>
<dbReference type="Pfam" id="PF00501">
    <property type="entry name" value="AMP-binding"/>
    <property type="match status" value="1"/>
</dbReference>
<dbReference type="OrthoDB" id="473401at2"/>
<dbReference type="InterPro" id="IPR020806">
    <property type="entry name" value="PKS_PP-bd"/>
</dbReference>
<dbReference type="GO" id="GO:0003824">
    <property type="term" value="F:catalytic activity"/>
    <property type="evidence" value="ECO:0007669"/>
    <property type="project" value="InterPro"/>
</dbReference>
<dbReference type="SUPFAM" id="SSF52777">
    <property type="entry name" value="CoA-dependent acyltransferases"/>
    <property type="match status" value="2"/>
</dbReference>
<keyword evidence="7" id="KW-1185">Reference proteome</keyword>
<keyword evidence="2" id="KW-0596">Phosphopantetheine</keyword>
<dbReference type="InterPro" id="IPR001242">
    <property type="entry name" value="Condensation_dom"/>
</dbReference>
<dbReference type="KEGG" id="ote:Oter_1967"/>
<organism evidence="6 7">
    <name type="scientific">Opitutus terrae (strain DSM 11246 / JCM 15787 / PB90-1)</name>
    <dbReference type="NCBI Taxonomy" id="452637"/>
    <lineage>
        <taxon>Bacteria</taxon>
        <taxon>Pseudomonadati</taxon>
        <taxon>Verrucomicrobiota</taxon>
        <taxon>Opitutia</taxon>
        <taxon>Opitutales</taxon>
        <taxon>Opitutaceae</taxon>
        <taxon>Opitutus</taxon>
    </lineage>
</organism>
<dbReference type="GO" id="GO:0031177">
    <property type="term" value="F:phosphopantetheine binding"/>
    <property type="evidence" value="ECO:0007669"/>
    <property type="project" value="InterPro"/>
</dbReference>
<dbReference type="InterPro" id="IPR000873">
    <property type="entry name" value="AMP-dep_synth/lig_dom"/>
</dbReference>
<reference evidence="6 7" key="1">
    <citation type="journal article" date="2011" name="J. Bacteriol.">
        <title>Genome sequence of the verrucomicrobium Opitutus terrae PB90-1, an abundant inhabitant of rice paddy soil ecosystems.</title>
        <authorList>
            <person name="van Passel M.W."/>
            <person name="Kant R."/>
            <person name="Palva A."/>
            <person name="Copeland A."/>
            <person name="Lucas S."/>
            <person name="Lapidus A."/>
            <person name="Glavina del Rio T."/>
            <person name="Pitluck S."/>
            <person name="Goltsman E."/>
            <person name="Clum A."/>
            <person name="Sun H."/>
            <person name="Schmutz J."/>
            <person name="Larimer F.W."/>
            <person name="Land M.L."/>
            <person name="Hauser L."/>
            <person name="Kyrpides N."/>
            <person name="Mikhailova N."/>
            <person name="Richardson P.P."/>
            <person name="Janssen P.H."/>
            <person name="de Vos W.M."/>
            <person name="Smidt H."/>
        </authorList>
    </citation>
    <scope>NUCLEOTIDE SEQUENCE [LARGE SCALE GENOMIC DNA]</scope>
    <source>
        <strain evidence="7">DSM 11246 / JCM 15787 / PB90-1</strain>
    </source>
</reference>
<sequence>MRFPLSSHQERLWFIDQFEAGHVYPAAPTYHNIPLLLHGRCWLDGARLAAAWRQLVARHGALRTRIVADGAGALQSVEAEIDAPLIERHLGNVDATAALEAALADAQQPIALGRDSLVRATWWRYGPAEGEEFVLAITLHHLVGDKPSLRILAEELAALLRGEGGTLPAPELQYADFSEWQRTLPADALEPLLFYWKWQLRGRLAALELPSARPRPAVHTFTAAHHRFAWEAGLVGGLRALAQRMEVEPAVVALAAFQILLHRYARQDEIVLGTSFPCRRQPGSERLVGPVANLVVLRQTLADNPAGTTVIGESARIWGEAREHQEMPFDPLVLALNPEKDMSRTALFDVLFGYEDAPLPVLDLGGGGTAHQVDANLGLGKYDLNLALQAERDGGMTGALVYNADLHDAGFIEQMMRHYTRIVAALVAEPERRIDEIVLLDAQEERQQLEAWNATDAHAPRELTLHALFAAQVRRTPERIAINFGAEQLTYAELDARANRVAQRLRRLGVGPDALVGLYFERSIELIVAILGVLKSGGGYLPFDPIYPPERIAFMLADAQPRVLLTQPECLERVQRVIATLAAETGGGEVAAALTVVALEDGAALLADESAAAPEEIARPEHLAYCIYTSGSTGRPKGALIEHRQVVRLLLNDRLPFAFGADDVWTLFHSCCFDFSVWEMYGALLYGGRLVIVPRAVAQDPAAFAELVAREQVTVLNQTPTSFYQFARTVLARREQLALRVVIFGGEALAPLHLREFRAAYPAVRLVNMYGITETTVHVTVEDVSDVDIAANRSTIGRPIPTTTTNLLDGQLQLVPVGVPGEICVGGEGVGRGYLKRDELTRARFVVNPYRSAERLYRSGDLAKQLPDGRMIYLGRIDDQVQIRGFRVELGEIKTRLLQHPAVSEVELIARPGASGALELVSYYVPRTEVATTELRRHLVATLPDYMVPSAFVPLPALPLTSNGKVDRRALPEPAALGDGAAADYVAPRTPTEENVAAMFAEVLRQERVGANGHFFELGGHSLLATQLMSRVRERFGLELPLRHVFESPTVAALAAVIDAQVKAAPSASAPASIPRAARRTLTKGPE</sequence>
<dbReference type="CDD" id="cd19531">
    <property type="entry name" value="LCL_NRPS-like"/>
    <property type="match status" value="1"/>
</dbReference>
<dbReference type="Gene3D" id="3.30.559.10">
    <property type="entry name" value="Chloramphenicol acetyltransferase-like domain"/>
    <property type="match status" value="1"/>
</dbReference>
<proteinExistence type="predicted"/>
<feature type="region of interest" description="Disordered" evidence="4">
    <location>
        <begin position="1067"/>
        <end position="1087"/>
    </location>
</feature>
<dbReference type="GO" id="GO:0044550">
    <property type="term" value="P:secondary metabolite biosynthetic process"/>
    <property type="evidence" value="ECO:0007669"/>
    <property type="project" value="UniProtKB-ARBA"/>
</dbReference>
<dbReference type="FunFam" id="3.40.50.12780:FF:000012">
    <property type="entry name" value="Non-ribosomal peptide synthetase"/>
    <property type="match status" value="1"/>
</dbReference>
<dbReference type="Gene3D" id="3.30.300.30">
    <property type="match status" value="1"/>
</dbReference>
<protein>
    <submittedName>
        <fullName evidence="6">Amino acid adenylation domain protein</fullName>
    </submittedName>
</protein>
<dbReference type="InterPro" id="IPR025110">
    <property type="entry name" value="AMP-bd_C"/>
</dbReference>
<dbReference type="STRING" id="452637.Oter_1967"/>
<evidence type="ECO:0000259" key="5">
    <source>
        <dbReference type="PROSITE" id="PS50075"/>
    </source>
</evidence>
<feature type="compositionally biased region" description="Basic residues" evidence="4">
    <location>
        <begin position="1077"/>
        <end position="1087"/>
    </location>
</feature>
<dbReference type="GO" id="GO:0043041">
    <property type="term" value="P:amino acid activation for nonribosomal peptide biosynthetic process"/>
    <property type="evidence" value="ECO:0007669"/>
    <property type="project" value="TreeGrafter"/>
</dbReference>
<evidence type="ECO:0000256" key="4">
    <source>
        <dbReference type="SAM" id="MobiDB-lite"/>
    </source>
</evidence>
<accession>B1ZYL4</accession>
<feature type="compositionally biased region" description="Low complexity" evidence="4">
    <location>
        <begin position="1067"/>
        <end position="1076"/>
    </location>
</feature>
<dbReference type="Pfam" id="PF00550">
    <property type="entry name" value="PP-binding"/>
    <property type="match status" value="1"/>
</dbReference>
<dbReference type="HOGENOM" id="CLU_000022_2_4_0"/>
<dbReference type="EMBL" id="CP001032">
    <property type="protein sequence ID" value="ACB75250.1"/>
    <property type="molecule type" value="Genomic_DNA"/>
</dbReference>
<dbReference type="AlphaFoldDB" id="B1ZYL4"/>
<dbReference type="eggNOG" id="COG1020">
    <property type="taxonomic scope" value="Bacteria"/>
</dbReference>
<dbReference type="InterPro" id="IPR009081">
    <property type="entry name" value="PP-bd_ACP"/>
</dbReference>
<comment type="cofactor">
    <cofactor evidence="1">
        <name>pantetheine 4'-phosphate</name>
        <dbReference type="ChEBI" id="CHEBI:47942"/>
    </cofactor>
</comment>
<gene>
    <name evidence="6" type="ordered locus">Oter_1967</name>
</gene>
<dbReference type="Gene3D" id="2.30.38.10">
    <property type="entry name" value="Luciferase, Domain 3"/>
    <property type="match status" value="1"/>
</dbReference>
<name>B1ZYL4_OPITP</name>
<dbReference type="Proteomes" id="UP000007013">
    <property type="component" value="Chromosome"/>
</dbReference>
<dbReference type="Gene3D" id="3.30.559.30">
    <property type="entry name" value="Nonribosomal peptide synthetase, condensation domain"/>
    <property type="match status" value="1"/>
</dbReference>
<evidence type="ECO:0000256" key="3">
    <source>
        <dbReference type="ARBA" id="ARBA00022553"/>
    </source>
</evidence>
<dbReference type="Gene3D" id="3.40.50.980">
    <property type="match status" value="2"/>
</dbReference>
<dbReference type="GO" id="GO:0072330">
    <property type="term" value="P:monocarboxylic acid biosynthetic process"/>
    <property type="evidence" value="ECO:0007669"/>
    <property type="project" value="UniProtKB-ARBA"/>
</dbReference>
<dbReference type="Pfam" id="PF00668">
    <property type="entry name" value="Condensation"/>
    <property type="match status" value="1"/>
</dbReference>
<dbReference type="FunFam" id="3.40.50.980:FF:000002">
    <property type="entry name" value="Enterobactin synthetase component F"/>
    <property type="match status" value="1"/>
</dbReference>
<dbReference type="Gene3D" id="3.40.50.1820">
    <property type="entry name" value="alpha/beta hydrolase"/>
    <property type="match status" value="1"/>
</dbReference>
<dbReference type="FunFam" id="3.30.300.30:FF:000010">
    <property type="entry name" value="Enterobactin synthetase component F"/>
    <property type="match status" value="1"/>
</dbReference>
<dbReference type="InterPro" id="IPR036736">
    <property type="entry name" value="ACP-like_sf"/>
</dbReference>
<evidence type="ECO:0000313" key="7">
    <source>
        <dbReference type="Proteomes" id="UP000007013"/>
    </source>
</evidence>
<dbReference type="NCBIfam" id="TIGR01733">
    <property type="entry name" value="AA-adenyl-dom"/>
    <property type="match status" value="1"/>
</dbReference>
<dbReference type="InterPro" id="IPR010071">
    <property type="entry name" value="AA_adenyl_dom"/>
</dbReference>
<keyword evidence="3" id="KW-0597">Phosphoprotein</keyword>
<evidence type="ECO:0000256" key="1">
    <source>
        <dbReference type="ARBA" id="ARBA00001957"/>
    </source>
</evidence>